<dbReference type="eggNOG" id="COG3852">
    <property type="taxonomic scope" value="Bacteria"/>
</dbReference>
<dbReference type="SUPFAM" id="SSF141868">
    <property type="entry name" value="EAL domain-like"/>
    <property type="match status" value="1"/>
</dbReference>
<dbReference type="PROSITE" id="PS50883">
    <property type="entry name" value="EAL"/>
    <property type="match status" value="1"/>
</dbReference>
<dbReference type="SMART" id="SM00052">
    <property type="entry name" value="EAL"/>
    <property type="match status" value="1"/>
</dbReference>
<name>L0GZZ2_9GAMM</name>
<dbReference type="NCBIfam" id="TIGR00254">
    <property type="entry name" value="GGDEF"/>
    <property type="match status" value="1"/>
</dbReference>
<dbReference type="eggNOG" id="COG2202">
    <property type="taxonomic scope" value="Bacteria"/>
</dbReference>
<dbReference type="PATRIC" id="fig|765912.4.peg.2759"/>
<dbReference type="HOGENOM" id="CLU_000445_41_0_6"/>
<dbReference type="CDD" id="cd01948">
    <property type="entry name" value="EAL"/>
    <property type="match status" value="1"/>
</dbReference>
<dbReference type="eggNOG" id="COG3829">
    <property type="taxonomic scope" value="Bacteria"/>
</dbReference>
<dbReference type="STRING" id="765912.Thimo_2815"/>
<dbReference type="InterPro" id="IPR001610">
    <property type="entry name" value="PAC"/>
</dbReference>
<dbReference type="SMART" id="SM00267">
    <property type="entry name" value="GGDEF"/>
    <property type="match status" value="1"/>
</dbReference>
<dbReference type="SMART" id="SM00086">
    <property type="entry name" value="PAC"/>
    <property type="match status" value="4"/>
</dbReference>
<evidence type="ECO:0000259" key="2">
    <source>
        <dbReference type="PROSITE" id="PS50112"/>
    </source>
</evidence>
<evidence type="ECO:0000259" key="3">
    <source>
        <dbReference type="PROSITE" id="PS50113"/>
    </source>
</evidence>
<feature type="coiled-coil region" evidence="1">
    <location>
        <begin position="41"/>
        <end position="75"/>
    </location>
</feature>
<dbReference type="Pfam" id="PF00563">
    <property type="entry name" value="EAL"/>
    <property type="match status" value="1"/>
</dbReference>
<dbReference type="InterPro" id="IPR043128">
    <property type="entry name" value="Rev_trsase/Diguanyl_cyclase"/>
</dbReference>
<dbReference type="Pfam" id="PF13426">
    <property type="entry name" value="PAS_9"/>
    <property type="match status" value="3"/>
</dbReference>
<dbReference type="InterPro" id="IPR035965">
    <property type="entry name" value="PAS-like_dom_sf"/>
</dbReference>
<gene>
    <name evidence="6" type="ORF">Thimo_2815</name>
</gene>
<dbReference type="Pfam" id="PF08447">
    <property type="entry name" value="PAS_3"/>
    <property type="match status" value="2"/>
</dbReference>
<evidence type="ECO:0000313" key="6">
    <source>
        <dbReference type="EMBL" id="AGA91521.1"/>
    </source>
</evidence>
<dbReference type="InterPro" id="IPR029787">
    <property type="entry name" value="Nucleotide_cyclase"/>
</dbReference>
<accession>L0GZZ2</accession>
<dbReference type="Proteomes" id="UP000010816">
    <property type="component" value="Chromosome"/>
</dbReference>
<dbReference type="EMBL" id="CP003051">
    <property type="protein sequence ID" value="AGA91521.1"/>
    <property type="molecule type" value="Genomic_DNA"/>
</dbReference>
<dbReference type="InterPro" id="IPR000160">
    <property type="entry name" value="GGDEF_dom"/>
</dbReference>
<dbReference type="eggNOG" id="COG2203">
    <property type="taxonomic scope" value="Bacteria"/>
</dbReference>
<feature type="domain" description="PAC" evidence="3">
    <location>
        <begin position="418"/>
        <end position="470"/>
    </location>
</feature>
<feature type="domain" description="PAS" evidence="2">
    <location>
        <begin position="865"/>
        <end position="911"/>
    </location>
</feature>
<dbReference type="RefSeq" id="WP_015281653.1">
    <property type="nucleotide sequence ID" value="NC_019940.1"/>
</dbReference>
<protein>
    <submittedName>
        <fullName evidence="6">PAS domain S-box/diguanylate cyclase (GGDEF) domain-containing protein</fullName>
    </submittedName>
</protein>
<evidence type="ECO:0000256" key="1">
    <source>
        <dbReference type="SAM" id="Coils"/>
    </source>
</evidence>
<feature type="domain" description="PAS" evidence="2">
    <location>
        <begin position="639"/>
        <end position="660"/>
    </location>
</feature>
<dbReference type="Gene3D" id="3.20.20.450">
    <property type="entry name" value="EAL domain"/>
    <property type="match status" value="1"/>
</dbReference>
<dbReference type="PANTHER" id="PTHR44757">
    <property type="entry name" value="DIGUANYLATE CYCLASE DGCP"/>
    <property type="match status" value="1"/>
</dbReference>
<keyword evidence="7" id="KW-1185">Reference proteome</keyword>
<dbReference type="Gene3D" id="2.10.70.100">
    <property type="match status" value="1"/>
</dbReference>
<feature type="domain" description="PAC" evidence="3">
    <location>
        <begin position="689"/>
        <end position="740"/>
    </location>
</feature>
<dbReference type="SUPFAM" id="SSF55785">
    <property type="entry name" value="PYP-like sensor domain (PAS domain)"/>
    <property type="match status" value="5"/>
</dbReference>
<dbReference type="SUPFAM" id="SSF55073">
    <property type="entry name" value="Nucleotide cyclase"/>
    <property type="match status" value="1"/>
</dbReference>
<evidence type="ECO:0000259" key="5">
    <source>
        <dbReference type="PROSITE" id="PS50887"/>
    </source>
</evidence>
<reference evidence="6 7" key="1">
    <citation type="submission" date="2011-09" db="EMBL/GenBank/DDBJ databases">
        <title>Complete sequence of chromosome of Thioflavicoccus mobilis 8321.</title>
        <authorList>
            <consortium name="US DOE Joint Genome Institute"/>
            <person name="Lucas S."/>
            <person name="Han J."/>
            <person name="Lapidus A."/>
            <person name="Cheng J.-F."/>
            <person name="Goodwin L."/>
            <person name="Pitluck S."/>
            <person name="Peters L."/>
            <person name="Ovchinnikova G."/>
            <person name="Lu M."/>
            <person name="Detter J.C."/>
            <person name="Han C."/>
            <person name="Tapia R."/>
            <person name="Land M."/>
            <person name="Hauser L."/>
            <person name="Kyrpides N."/>
            <person name="Ivanova N."/>
            <person name="Pagani I."/>
            <person name="Vogl K."/>
            <person name="Liu Z."/>
            <person name="Imhoff J."/>
            <person name="Thiel V."/>
            <person name="Frigaard N.-U."/>
            <person name="Bryant D."/>
            <person name="Woyke T."/>
        </authorList>
    </citation>
    <scope>NUCLEOTIDE SEQUENCE [LARGE SCALE GENOMIC DNA]</scope>
    <source>
        <strain evidence="6 7">8321</strain>
    </source>
</reference>
<feature type="domain" description="PAC" evidence="3">
    <location>
        <begin position="938"/>
        <end position="990"/>
    </location>
</feature>
<feature type="domain" description="GGDEF" evidence="5">
    <location>
        <begin position="1022"/>
        <end position="1155"/>
    </location>
</feature>
<dbReference type="InterPro" id="IPR052155">
    <property type="entry name" value="Biofilm_reg_signaling"/>
</dbReference>
<dbReference type="InterPro" id="IPR000700">
    <property type="entry name" value="PAS-assoc_C"/>
</dbReference>
<dbReference type="Gene3D" id="3.30.70.270">
    <property type="match status" value="1"/>
</dbReference>
<sequence>MPKITERPVPPEDLLRRAHEALDAGRFDLAEEALAKDEFDIAALIENLRIYQAELEIQNQELQASRVEVERALARFAAFFETLPMAELIVDGKGMVLEVNAAAEALFELGVQHLRQQFFSRLVVAADRGVAVGAFATAWEAGRAALLEVGFRKTTGEDFIGDLHIARLPGEPGGARQFVCAIVDQSEAVRQRQALRERAEELGRSRAELRERIKELRCLYDVVKLELQPGLAVAEFLERIVARLPSAMQAPTLAAACIELSGHAIASPGFAPTEPMLEVPIALPDGGEGRVQVVYAATDEAASPAFLAEERHLLEAVAGHVASFLRRQAAEEDLSQTRESYRILAEYSPDWEYWLGPEGRYLYLSPACEALTGWPPAAFEADPDLFARLIHPADRERYLAHHREVLAGCARARCDDVGYQELRLQTRSGEWRWFEHYCVSVSGADGQWRGRRGVNRDITARKQAEAEVARMTRLYATLSATNQAILRVESEAELLPEFCRIAVQEGGLAACLVSRPRGEAGRFATVAAAYSQRQVGDGRGDASAGGPGRPKSGVSFPLLIGGAMAGVATFYAPEPDFFARDVVELLDEMSRDLALSLDRFAQEAARVLAEQGLRVRERQLAAIFRAAPVGIGLIKHRQILHTNDHFAELLGYRQDEIIGQGTRRFYADEAEYERVGRALYAGIAAHESPSVEARMRRRDGEVICVQASVASLDSAAHPGVMVFTVLDITERKRAEVALQDSHRRLTEAERLAQLGHWELDLASGDIVWSEQIYCIFGLDPSRPPPSLEEHDVLFHPEDLPRYQQLLRRSMTEGVPFEYVLRIRRADGAIRFLSAQGQARKDDNGEVQSLFGTAQDVTEQHLAAEHARQAAKVFESTADGVMITDAAERILAVNRAFTEITGFSEAEVLGHTPRLLQSDRHDRTLYQAMWASLRRVGSWRGELWNRRKNGELFPVLLTISAVSGPDGAVTNYVAVFSDMTSLRRSEEQLEHLAHHDPLTDLPNSSLFRSRLEHGLQRAERDRRALGVLIMDLDRFKVINESMGHASGDEILRQVSLSLGEALRSGDTLARLGGDEFGVILEDLKDPSAAVAIAQRLMELCARPRELAGREIAVTACVGIGIYPADGRDGESLLRHADVALSKAKDEGPHAFQFFEPMMERGAIERLHVESCLRHAQERGELTLHYQPQIRLADGALVGAEALLRWHSAELGQVPPGSFIPLAEEMGLIDEIGAWVLRRACEQLLAWEAGGLCLPRVAVNLSIRQIEQGDLVERFGEIFRQTGVATEWIELEITESMVMRRADLSVEALNGLRDLGVRLVVDDFGTGYSSLAYLRRLPLHQLKIDKSFVDDLLDDPNSRAIAQAIIALGHSLGLEVLAEGVELAEQAQILRSDGCDLAQGYHYARPLPPDELVERWLRPAAKAGLGSTPGG</sequence>
<dbReference type="Gene3D" id="3.30.450.20">
    <property type="entry name" value="PAS domain"/>
    <property type="match status" value="5"/>
</dbReference>
<dbReference type="KEGG" id="tmb:Thimo_2815"/>
<keyword evidence="1" id="KW-0175">Coiled coil</keyword>
<dbReference type="OrthoDB" id="8553030at2"/>
<dbReference type="eggNOG" id="COG5001">
    <property type="taxonomic scope" value="Bacteria"/>
</dbReference>
<dbReference type="PROSITE" id="PS50113">
    <property type="entry name" value="PAC"/>
    <property type="match status" value="4"/>
</dbReference>
<dbReference type="CDD" id="cd01949">
    <property type="entry name" value="GGDEF"/>
    <property type="match status" value="1"/>
</dbReference>
<dbReference type="InterPro" id="IPR035919">
    <property type="entry name" value="EAL_sf"/>
</dbReference>
<dbReference type="PROSITE" id="PS50112">
    <property type="entry name" value="PAS"/>
    <property type="match status" value="3"/>
</dbReference>
<proteinExistence type="predicted"/>
<dbReference type="CDD" id="cd00130">
    <property type="entry name" value="PAS"/>
    <property type="match status" value="5"/>
</dbReference>
<dbReference type="Pfam" id="PF00990">
    <property type="entry name" value="GGDEF"/>
    <property type="match status" value="1"/>
</dbReference>
<dbReference type="InterPro" id="IPR000014">
    <property type="entry name" value="PAS"/>
</dbReference>
<feature type="domain" description="PAS" evidence="2">
    <location>
        <begin position="337"/>
        <end position="409"/>
    </location>
</feature>
<feature type="domain" description="EAL" evidence="4">
    <location>
        <begin position="1164"/>
        <end position="1418"/>
    </location>
</feature>
<feature type="domain" description="PAC" evidence="3">
    <location>
        <begin position="816"/>
        <end position="868"/>
    </location>
</feature>
<dbReference type="SMART" id="SM00091">
    <property type="entry name" value="PAS"/>
    <property type="match status" value="4"/>
</dbReference>
<dbReference type="PROSITE" id="PS50887">
    <property type="entry name" value="GGDEF"/>
    <property type="match status" value="1"/>
</dbReference>
<dbReference type="SUPFAM" id="SSF55781">
    <property type="entry name" value="GAF domain-like"/>
    <property type="match status" value="1"/>
</dbReference>
<dbReference type="InterPro" id="IPR001633">
    <property type="entry name" value="EAL_dom"/>
</dbReference>
<feature type="coiled-coil region" evidence="1">
    <location>
        <begin position="192"/>
        <end position="226"/>
    </location>
</feature>
<organism evidence="6 7">
    <name type="scientific">Thioflavicoccus mobilis 8321</name>
    <dbReference type="NCBI Taxonomy" id="765912"/>
    <lineage>
        <taxon>Bacteria</taxon>
        <taxon>Pseudomonadati</taxon>
        <taxon>Pseudomonadota</taxon>
        <taxon>Gammaproteobacteria</taxon>
        <taxon>Chromatiales</taxon>
        <taxon>Chromatiaceae</taxon>
        <taxon>Thioflavicoccus</taxon>
    </lineage>
</organism>
<dbReference type="NCBIfam" id="TIGR00229">
    <property type="entry name" value="sensory_box"/>
    <property type="match status" value="5"/>
</dbReference>
<dbReference type="PANTHER" id="PTHR44757:SF2">
    <property type="entry name" value="BIOFILM ARCHITECTURE MAINTENANCE PROTEIN MBAA"/>
    <property type="match status" value="1"/>
</dbReference>
<evidence type="ECO:0000259" key="4">
    <source>
        <dbReference type="PROSITE" id="PS50883"/>
    </source>
</evidence>
<dbReference type="InterPro" id="IPR013655">
    <property type="entry name" value="PAS_fold_3"/>
</dbReference>
<evidence type="ECO:0000313" key="7">
    <source>
        <dbReference type="Proteomes" id="UP000010816"/>
    </source>
</evidence>